<dbReference type="Proteomes" id="UP001589609">
    <property type="component" value="Unassembled WGS sequence"/>
</dbReference>
<keyword evidence="2" id="KW-1185">Reference proteome</keyword>
<evidence type="ECO:0000313" key="1">
    <source>
        <dbReference type="EMBL" id="MFB9761396.1"/>
    </source>
</evidence>
<reference evidence="1 2" key="1">
    <citation type="submission" date="2024-09" db="EMBL/GenBank/DDBJ databases">
        <authorList>
            <person name="Sun Q."/>
            <person name="Mori K."/>
        </authorList>
    </citation>
    <scope>NUCLEOTIDE SEQUENCE [LARGE SCALE GENOMIC DNA]</scope>
    <source>
        <strain evidence="1 2">JCM 11201</strain>
    </source>
</reference>
<name>A0ABV5WM98_9BACI</name>
<sequence length="178" mass="21612">MNYPIYNQDRPHKCEEIFRYLQTFPHHIVYISKNFRSKGQQQLQSTHIYPRDGLSIELHWECQSIWIPSKLSTMGKLLRMQEEDLITLVDFKILRFSKSHSLSHRSLLDTATRNLYYSKVLQNRERQLYTQQEYELLEHQVREPSSIPDLFFVFLADEITKAIEFEKYYENEKKKMEE</sequence>
<gene>
    <name evidence="1" type="ORF">ACFFMS_24420</name>
</gene>
<organism evidence="1 2">
    <name type="scientific">Ectobacillus funiculus</name>
    <dbReference type="NCBI Taxonomy" id="137993"/>
    <lineage>
        <taxon>Bacteria</taxon>
        <taxon>Bacillati</taxon>
        <taxon>Bacillota</taxon>
        <taxon>Bacilli</taxon>
        <taxon>Bacillales</taxon>
        <taxon>Bacillaceae</taxon>
        <taxon>Ectobacillus</taxon>
    </lineage>
</organism>
<accession>A0ABV5WM98</accession>
<dbReference type="RefSeq" id="WP_379951575.1">
    <property type="nucleotide sequence ID" value="NZ_JBHMAF010000193.1"/>
</dbReference>
<dbReference type="EMBL" id="JBHMAF010000193">
    <property type="protein sequence ID" value="MFB9761396.1"/>
    <property type="molecule type" value="Genomic_DNA"/>
</dbReference>
<proteinExistence type="predicted"/>
<comment type="caution">
    <text evidence="1">The sequence shown here is derived from an EMBL/GenBank/DDBJ whole genome shotgun (WGS) entry which is preliminary data.</text>
</comment>
<protein>
    <submittedName>
        <fullName evidence="1">Uncharacterized protein</fullName>
    </submittedName>
</protein>
<evidence type="ECO:0000313" key="2">
    <source>
        <dbReference type="Proteomes" id="UP001589609"/>
    </source>
</evidence>